<feature type="domain" description="ABC transporter" evidence="9">
    <location>
        <begin position="3"/>
        <end position="244"/>
    </location>
</feature>
<dbReference type="CDD" id="cd03225">
    <property type="entry name" value="ABC_cobalt_CbiO_domain1"/>
    <property type="match status" value="1"/>
</dbReference>
<accession>A0A9D1F6Y8</accession>
<evidence type="ECO:0000256" key="1">
    <source>
        <dbReference type="ARBA" id="ARBA00004202"/>
    </source>
</evidence>
<evidence type="ECO:0000256" key="7">
    <source>
        <dbReference type="ARBA" id="ARBA00023136"/>
    </source>
</evidence>
<dbReference type="InterPro" id="IPR003593">
    <property type="entry name" value="AAA+_ATPase"/>
</dbReference>
<dbReference type="GO" id="GO:0043190">
    <property type="term" value="C:ATP-binding cassette (ABC) transporter complex"/>
    <property type="evidence" value="ECO:0007669"/>
    <property type="project" value="TreeGrafter"/>
</dbReference>
<dbReference type="InterPro" id="IPR003439">
    <property type="entry name" value="ABC_transporter-like_ATP-bd"/>
</dbReference>
<dbReference type="GO" id="GO:0005524">
    <property type="term" value="F:ATP binding"/>
    <property type="evidence" value="ECO:0007669"/>
    <property type="project" value="UniProtKB-UniRule"/>
</dbReference>
<dbReference type="PROSITE" id="PS50893">
    <property type="entry name" value="ABC_TRANSPORTER_2"/>
    <property type="match status" value="1"/>
</dbReference>
<comment type="subcellular location">
    <subcellularLocation>
        <location evidence="1 8">Cell membrane</location>
        <topology evidence="1 8">Peripheral membrane protein</topology>
    </subcellularLocation>
</comment>
<evidence type="ECO:0000256" key="6">
    <source>
        <dbReference type="ARBA" id="ARBA00022967"/>
    </source>
</evidence>
<dbReference type="Proteomes" id="UP000823927">
    <property type="component" value="Unassembled WGS sequence"/>
</dbReference>
<name>A0A9D1F6Y8_9FIRM</name>
<evidence type="ECO:0000313" key="10">
    <source>
        <dbReference type="EMBL" id="HIS48347.1"/>
    </source>
</evidence>
<dbReference type="Gene3D" id="3.40.50.300">
    <property type="entry name" value="P-loop containing nucleotide triphosphate hydrolases"/>
    <property type="match status" value="1"/>
</dbReference>
<keyword evidence="3 8" id="KW-1003">Cell membrane</keyword>
<evidence type="ECO:0000313" key="11">
    <source>
        <dbReference type="Proteomes" id="UP000823927"/>
    </source>
</evidence>
<dbReference type="PROSITE" id="PS00211">
    <property type="entry name" value="ABC_TRANSPORTER_1"/>
    <property type="match status" value="1"/>
</dbReference>
<dbReference type="EC" id="7.-.-.-" evidence="8"/>
<dbReference type="InterPro" id="IPR017871">
    <property type="entry name" value="ABC_transporter-like_CS"/>
</dbReference>
<protein>
    <recommendedName>
        <fullName evidence="8">Energy-coupling factor transporter ATP-binding protein EcfA2</fullName>
        <ecNumber evidence="8">7.-.-.-</ecNumber>
    </recommendedName>
</protein>
<comment type="similarity">
    <text evidence="8">Belongs to the ABC transporter superfamily. Energy-coupling factor EcfA family.</text>
</comment>
<dbReference type="InterPro" id="IPR030946">
    <property type="entry name" value="EcfA2"/>
</dbReference>
<dbReference type="NCBIfam" id="TIGR04521">
    <property type="entry name" value="ECF_ATPase_2"/>
    <property type="match status" value="1"/>
</dbReference>
<comment type="function">
    <text evidence="8">ATP-binding (A) component of a common energy-coupling factor (ECF) ABC-transporter complex.</text>
</comment>
<dbReference type="PANTHER" id="PTHR43553">
    <property type="entry name" value="HEAVY METAL TRANSPORTER"/>
    <property type="match status" value="1"/>
</dbReference>
<dbReference type="InterPro" id="IPR027417">
    <property type="entry name" value="P-loop_NTPase"/>
</dbReference>
<evidence type="ECO:0000256" key="4">
    <source>
        <dbReference type="ARBA" id="ARBA00022741"/>
    </source>
</evidence>
<dbReference type="SMART" id="SM00382">
    <property type="entry name" value="AAA"/>
    <property type="match status" value="1"/>
</dbReference>
<proteinExistence type="inferred from homology"/>
<sequence length="290" mass="32179">MSIRLENINYIYSPDSAFKKQALKNVSLEIKDGEFIGLIGHTGSGKSTLIQHLNGLIKATSGHIYYNDQDIYDDKFNLRGLRALVGLVFQYPEHQLFEVTVFKDVCFGPKNLGLSQEECEARAREALEMVGLKEKHWQKSPFELSGGQKRRAAIAGVLAMHPEVLILDEPTAGLDPKGRNDILDQVAKLHKESGMTVILVSHSMEDVARYVDRLIVMNRGSVFAQGTPAEVFRHYVELERIGLAAPQVTYVMHRLAQEGYSVDKDATTVQDAVKEILAALNDGGKGVGDR</sequence>
<comment type="subunit">
    <text evidence="8">Forms a stable energy-coupling factor (ECF) transporter complex composed of 2 membrane-embedded substrate-binding proteins (S component), 2 ATP-binding proteins (A component) and 2 transmembrane proteins (T component).</text>
</comment>
<dbReference type="GO" id="GO:0042626">
    <property type="term" value="F:ATPase-coupled transmembrane transporter activity"/>
    <property type="evidence" value="ECO:0007669"/>
    <property type="project" value="TreeGrafter"/>
</dbReference>
<dbReference type="EMBL" id="DVIT01000053">
    <property type="protein sequence ID" value="HIS48347.1"/>
    <property type="molecule type" value="Genomic_DNA"/>
</dbReference>
<dbReference type="Pfam" id="PF00005">
    <property type="entry name" value="ABC_tran"/>
    <property type="match status" value="1"/>
</dbReference>
<keyword evidence="5 8" id="KW-0067">ATP-binding</keyword>
<dbReference type="FunFam" id="3.40.50.300:FF:000224">
    <property type="entry name" value="Energy-coupling factor transporter ATP-binding protein EcfA"/>
    <property type="match status" value="1"/>
</dbReference>
<dbReference type="InterPro" id="IPR050095">
    <property type="entry name" value="ECF_ABC_transporter_ATP-bd"/>
</dbReference>
<keyword evidence="2 8" id="KW-0813">Transport</keyword>
<evidence type="ECO:0000256" key="5">
    <source>
        <dbReference type="ARBA" id="ARBA00022840"/>
    </source>
</evidence>
<organism evidence="10 11">
    <name type="scientific">Candidatus Scybalocola faecigallinarum</name>
    <dbReference type="NCBI Taxonomy" id="2840941"/>
    <lineage>
        <taxon>Bacteria</taxon>
        <taxon>Bacillati</taxon>
        <taxon>Bacillota</taxon>
        <taxon>Clostridia</taxon>
        <taxon>Lachnospirales</taxon>
        <taxon>Lachnospiraceae</taxon>
        <taxon>Lachnospiraceae incertae sedis</taxon>
        <taxon>Candidatus Scybalocola (ex Gilroy et al. 2021)</taxon>
    </lineage>
</organism>
<dbReference type="PANTHER" id="PTHR43553:SF27">
    <property type="entry name" value="ENERGY-COUPLING FACTOR TRANSPORTER ATP-BINDING PROTEIN ECFA2"/>
    <property type="match status" value="1"/>
</dbReference>
<dbReference type="InterPro" id="IPR015856">
    <property type="entry name" value="ABC_transpr_CbiO/EcfA_su"/>
</dbReference>
<gene>
    <name evidence="10" type="ORF">IAB46_12495</name>
</gene>
<evidence type="ECO:0000256" key="2">
    <source>
        <dbReference type="ARBA" id="ARBA00022448"/>
    </source>
</evidence>
<evidence type="ECO:0000256" key="8">
    <source>
        <dbReference type="RuleBase" id="RU365104"/>
    </source>
</evidence>
<reference evidence="10" key="1">
    <citation type="submission" date="2020-10" db="EMBL/GenBank/DDBJ databases">
        <authorList>
            <person name="Gilroy R."/>
        </authorList>
    </citation>
    <scope>NUCLEOTIDE SEQUENCE</scope>
    <source>
        <strain evidence="10">CHK178-757</strain>
    </source>
</reference>
<reference evidence="10" key="2">
    <citation type="journal article" date="2021" name="PeerJ">
        <title>Extensive microbial diversity within the chicken gut microbiome revealed by metagenomics and culture.</title>
        <authorList>
            <person name="Gilroy R."/>
            <person name="Ravi A."/>
            <person name="Getino M."/>
            <person name="Pursley I."/>
            <person name="Horton D.L."/>
            <person name="Alikhan N.F."/>
            <person name="Baker D."/>
            <person name="Gharbi K."/>
            <person name="Hall N."/>
            <person name="Watson M."/>
            <person name="Adriaenssens E.M."/>
            <person name="Foster-Nyarko E."/>
            <person name="Jarju S."/>
            <person name="Secka A."/>
            <person name="Antonio M."/>
            <person name="Oren A."/>
            <person name="Chaudhuri R.R."/>
            <person name="La Ragione R."/>
            <person name="Hildebrand F."/>
            <person name="Pallen M.J."/>
        </authorList>
    </citation>
    <scope>NUCLEOTIDE SEQUENCE</scope>
    <source>
        <strain evidence="10">CHK178-757</strain>
    </source>
</reference>
<keyword evidence="6" id="KW-1278">Translocase</keyword>
<evidence type="ECO:0000259" key="9">
    <source>
        <dbReference type="PROSITE" id="PS50893"/>
    </source>
</evidence>
<dbReference type="GO" id="GO:0016887">
    <property type="term" value="F:ATP hydrolysis activity"/>
    <property type="evidence" value="ECO:0007669"/>
    <property type="project" value="InterPro"/>
</dbReference>
<dbReference type="AlphaFoldDB" id="A0A9D1F6Y8"/>
<comment type="caution">
    <text evidence="10">The sequence shown here is derived from an EMBL/GenBank/DDBJ whole genome shotgun (WGS) entry which is preliminary data.</text>
</comment>
<dbReference type="SUPFAM" id="SSF52540">
    <property type="entry name" value="P-loop containing nucleoside triphosphate hydrolases"/>
    <property type="match status" value="1"/>
</dbReference>
<keyword evidence="7 8" id="KW-0472">Membrane</keyword>
<keyword evidence="4 8" id="KW-0547">Nucleotide-binding</keyword>
<evidence type="ECO:0000256" key="3">
    <source>
        <dbReference type="ARBA" id="ARBA00022475"/>
    </source>
</evidence>
<dbReference type="NCBIfam" id="NF010158">
    <property type="entry name" value="PRK13637.1"/>
    <property type="match status" value="1"/>
</dbReference>